<reference evidence="3" key="1">
    <citation type="submission" date="2017-09" db="EMBL/GenBank/DDBJ databases">
        <title>Depth-based differentiation of microbial function through sediment-hosted aquifers and enrichment of novel symbionts in the deep terrestrial subsurface.</title>
        <authorList>
            <person name="Probst A.J."/>
            <person name="Ladd B."/>
            <person name="Jarett J.K."/>
            <person name="Geller-Mcgrath D.E."/>
            <person name="Sieber C.M.K."/>
            <person name="Emerson J.B."/>
            <person name="Anantharaman K."/>
            <person name="Thomas B.C."/>
            <person name="Malmstrom R."/>
            <person name="Stieglmeier M."/>
            <person name="Klingl A."/>
            <person name="Woyke T."/>
            <person name="Ryan C.M."/>
            <person name="Banfield J.F."/>
        </authorList>
    </citation>
    <scope>NUCLEOTIDE SEQUENCE [LARGE SCALE GENOMIC DNA]</scope>
</reference>
<dbReference type="AlphaFoldDB" id="A0A2H0W445"/>
<proteinExistence type="predicted"/>
<evidence type="ECO:0000256" key="1">
    <source>
        <dbReference type="SAM" id="Phobius"/>
    </source>
</evidence>
<comment type="caution">
    <text evidence="2">The sequence shown here is derived from an EMBL/GenBank/DDBJ whole genome shotgun (WGS) entry which is preliminary data.</text>
</comment>
<feature type="transmembrane region" description="Helical" evidence="1">
    <location>
        <begin position="46"/>
        <end position="70"/>
    </location>
</feature>
<dbReference type="Proteomes" id="UP000230935">
    <property type="component" value="Unassembled WGS sequence"/>
</dbReference>
<keyword evidence="1" id="KW-0812">Transmembrane</keyword>
<gene>
    <name evidence="2" type="ORF">COT81_01720</name>
</gene>
<protein>
    <submittedName>
        <fullName evidence="2">Uncharacterized protein</fullName>
    </submittedName>
</protein>
<evidence type="ECO:0000313" key="3">
    <source>
        <dbReference type="Proteomes" id="UP000230935"/>
    </source>
</evidence>
<keyword evidence="1" id="KW-1133">Transmembrane helix</keyword>
<accession>A0A2H0W445</accession>
<evidence type="ECO:0000313" key="2">
    <source>
        <dbReference type="EMBL" id="PIS05321.1"/>
    </source>
</evidence>
<dbReference type="EMBL" id="PEZZ01000010">
    <property type="protein sequence ID" value="PIS05321.1"/>
    <property type="molecule type" value="Genomic_DNA"/>
</dbReference>
<organism evidence="2 3">
    <name type="scientific">Candidatus Buchananbacteria bacterium CG10_big_fil_rev_8_21_14_0_10_42_9</name>
    <dbReference type="NCBI Taxonomy" id="1974526"/>
    <lineage>
        <taxon>Bacteria</taxon>
        <taxon>Candidatus Buchananiibacteriota</taxon>
    </lineage>
</organism>
<feature type="transmembrane region" description="Helical" evidence="1">
    <location>
        <begin position="21"/>
        <end position="40"/>
    </location>
</feature>
<name>A0A2H0W445_9BACT</name>
<feature type="transmembrane region" description="Helical" evidence="1">
    <location>
        <begin position="121"/>
        <end position="137"/>
    </location>
</feature>
<feature type="transmembrane region" description="Helical" evidence="1">
    <location>
        <begin position="90"/>
        <end position="109"/>
    </location>
</feature>
<keyword evidence="1" id="KW-0472">Membrane</keyword>
<sequence length="149" mass="16559">MDFKKHTTQDRLDYYSFIWSQARLIIAAVALFLGGIPPFVRFSPSGLASTIFSLHTVAYLISGVAAVYLVYRWSQNKQRLFGGKNQKDTIAFFVSVISGINLGLVGLLGTNVGMSITSSKTAFVITGIIYLVAMLYLQQRWKAHGQKLF</sequence>